<keyword evidence="1" id="KW-0732">Signal</keyword>
<sequence length="324" mass="36953">MIKNAFPLLILLLMLTGCASSSSPNEKEFVQLDMSADVGDQIISLADVNFKVVPEQTYYILLDESLSDDGSKFVRKFIKYDGSDGAEGAVEELENEVELPYSFKSADDARNWLREFAPEELALYPKTYLSDSVLSHWEQEGYDYSVEAKNVAPLESFKRMGAVTRISDPLLIEHDAQELIKKIERIEKDYLPDHANIDVTRDLEALSQSFNYRTQVRLFNEPGRSQLVSLLDIELTYRVDELGHPLELTLEASFENREEHITGRLLPVIDDLATFAWMMRDGLVEEFGIYGVGNNNSELNYANISLYYEGEETGAHYRENFSVR</sequence>
<dbReference type="RefSeq" id="WP_008514115.1">
    <property type="nucleotide sequence ID" value="NZ_ACJM01000001.1"/>
</dbReference>
<comment type="caution">
    <text evidence="2">The sequence shown here is derived from an EMBL/GenBank/DDBJ whole genome shotgun (WGS) entry which is preliminary data.</text>
</comment>
<proteinExistence type="predicted"/>
<name>C0GCQ7_DETAL</name>
<dbReference type="Proteomes" id="UP000006443">
    <property type="component" value="Unassembled WGS sequence"/>
</dbReference>
<evidence type="ECO:0000256" key="1">
    <source>
        <dbReference type="SAM" id="SignalP"/>
    </source>
</evidence>
<reference evidence="2 3" key="1">
    <citation type="submission" date="2009-02" db="EMBL/GenBank/DDBJ databases">
        <title>Sequencing of the draft genome and assembly of Dethiobacter alkaliphilus AHT 1.</title>
        <authorList>
            <consortium name="US DOE Joint Genome Institute (JGI-PGF)"/>
            <person name="Lucas S."/>
            <person name="Copeland A."/>
            <person name="Lapidus A."/>
            <person name="Glavina del Rio T."/>
            <person name="Dalin E."/>
            <person name="Tice H."/>
            <person name="Bruce D."/>
            <person name="Goodwin L."/>
            <person name="Pitluck S."/>
            <person name="Larimer F."/>
            <person name="Land M.L."/>
            <person name="Hauser L."/>
            <person name="Muyzer G."/>
        </authorList>
    </citation>
    <scope>NUCLEOTIDE SEQUENCE [LARGE SCALE GENOMIC DNA]</scope>
    <source>
        <strain evidence="2 3">AHT 1</strain>
    </source>
</reference>
<dbReference type="AlphaFoldDB" id="C0GCQ7"/>
<evidence type="ECO:0000313" key="3">
    <source>
        <dbReference type="Proteomes" id="UP000006443"/>
    </source>
</evidence>
<evidence type="ECO:0008006" key="4">
    <source>
        <dbReference type="Google" id="ProtNLM"/>
    </source>
</evidence>
<dbReference type="EMBL" id="ACJM01000001">
    <property type="protein sequence ID" value="EEG78992.1"/>
    <property type="molecule type" value="Genomic_DNA"/>
</dbReference>
<evidence type="ECO:0000313" key="2">
    <source>
        <dbReference type="EMBL" id="EEG78992.1"/>
    </source>
</evidence>
<accession>C0GCQ7</accession>
<dbReference type="PROSITE" id="PS51257">
    <property type="entry name" value="PROKAR_LIPOPROTEIN"/>
    <property type="match status" value="1"/>
</dbReference>
<gene>
    <name evidence="2" type="ORF">DealDRAFT_0266</name>
</gene>
<organism evidence="2 3">
    <name type="scientific">Dethiobacter alkaliphilus AHT 1</name>
    <dbReference type="NCBI Taxonomy" id="555088"/>
    <lineage>
        <taxon>Bacteria</taxon>
        <taxon>Bacillati</taxon>
        <taxon>Bacillota</taxon>
        <taxon>Dethiobacteria</taxon>
        <taxon>Dethiobacterales</taxon>
        <taxon>Dethiobacteraceae</taxon>
        <taxon>Dethiobacter</taxon>
    </lineage>
</organism>
<protein>
    <recommendedName>
        <fullName evidence="4">Lipoprotein</fullName>
    </recommendedName>
</protein>
<keyword evidence="3" id="KW-1185">Reference proteome</keyword>
<dbReference type="OrthoDB" id="2584893at2"/>
<dbReference type="STRING" id="555088.DealDRAFT_0266"/>
<feature type="signal peptide" evidence="1">
    <location>
        <begin position="1"/>
        <end position="19"/>
    </location>
</feature>
<feature type="chain" id="PRO_5038462297" description="Lipoprotein" evidence="1">
    <location>
        <begin position="20"/>
        <end position="324"/>
    </location>
</feature>